<feature type="compositionally biased region" description="Low complexity" evidence="4">
    <location>
        <begin position="603"/>
        <end position="613"/>
    </location>
</feature>
<dbReference type="InterPro" id="IPR011712">
    <property type="entry name" value="Sig_transdc_His_kin_sub3_dim/P"/>
</dbReference>
<feature type="region of interest" description="Disordered" evidence="4">
    <location>
        <begin position="1"/>
        <end position="28"/>
    </location>
</feature>
<dbReference type="CDD" id="cd16917">
    <property type="entry name" value="HATPase_UhpB-NarQ-NarX-like"/>
    <property type="match status" value="1"/>
</dbReference>
<accession>A0A1H6AL87</accession>
<feature type="transmembrane region" description="Helical" evidence="5">
    <location>
        <begin position="42"/>
        <end position="61"/>
    </location>
</feature>
<feature type="region of interest" description="Disordered" evidence="4">
    <location>
        <begin position="603"/>
        <end position="626"/>
    </location>
</feature>
<keyword evidence="8" id="KW-1185">Reference proteome</keyword>
<feature type="region of interest" description="Disordered" evidence="4">
    <location>
        <begin position="263"/>
        <end position="284"/>
    </location>
</feature>
<feature type="transmembrane region" description="Helical" evidence="5">
    <location>
        <begin position="138"/>
        <end position="155"/>
    </location>
</feature>
<evidence type="ECO:0000256" key="4">
    <source>
        <dbReference type="SAM" id="MobiDB-lite"/>
    </source>
</evidence>
<dbReference type="Gene3D" id="1.20.5.1930">
    <property type="match status" value="1"/>
</dbReference>
<proteinExistence type="predicted"/>
<evidence type="ECO:0000313" key="7">
    <source>
        <dbReference type="EMBL" id="SEG49162.1"/>
    </source>
</evidence>
<keyword evidence="5" id="KW-1133">Transmembrane helix</keyword>
<feature type="transmembrane region" description="Helical" evidence="5">
    <location>
        <begin position="388"/>
        <end position="407"/>
    </location>
</feature>
<dbReference type="InterPro" id="IPR050482">
    <property type="entry name" value="Sensor_HK_TwoCompSys"/>
</dbReference>
<dbReference type="GO" id="GO:0046983">
    <property type="term" value="F:protein dimerization activity"/>
    <property type="evidence" value="ECO:0007669"/>
    <property type="project" value="InterPro"/>
</dbReference>
<dbReference type="EMBL" id="FNVU01000005">
    <property type="protein sequence ID" value="SEG49162.1"/>
    <property type="molecule type" value="Genomic_DNA"/>
</dbReference>
<evidence type="ECO:0000256" key="2">
    <source>
        <dbReference type="ARBA" id="ARBA00022777"/>
    </source>
</evidence>
<keyword evidence="5" id="KW-0472">Membrane</keyword>
<name>A0A1H6AL87_9ACTN</name>
<keyword evidence="5" id="KW-0812">Transmembrane</keyword>
<feature type="transmembrane region" description="Helical" evidence="5">
    <location>
        <begin position="318"/>
        <end position="337"/>
    </location>
</feature>
<feature type="transmembrane region" description="Helical" evidence="5">
    <location>
        <begin position="176"/>
        <end position="193"/>
    </location>
</feature>
<feature type="transmembrane region" description="Helical" evidence="5">
    <location>
        <begin position="413"/>
        <end position="433"/>
    </location>
</feature>
<dbReference type="Pfam" id="PF07730">
    <property type="entry name" value="HisKA_3"/>
    <property type="match status" value="1"/>
</dbReference>
<feature type="compositionally biased region" description="Pro residues" evidence="4">
    <location>
        <begin position="271"/>
        <end position="282"/>
    </location>
</feature>
<organism evidence="7 8">
    <name type="scientific">Actinacidiphila yanglinensis</name>
    <dbReference type="NCBI Taxonomy" id="310779"/>
    <lineage>
        <taxon>Bacteria</taxon>
        <taxon>Bacillati</taxon>
        <taxon>Actinomycetota</taxon>
        <taxon>Actinomycetes</taxon>
        <taxon>Kitasatosporales</taxon>
        <taxon>Streptomycetaceae</taxon>
        <taxon>Actinacidiphila</taxon>
    </lineage>
</organism>
<sequence length="651" mass="69468">MGAAARDPPPALGADEGARVDSIGGSGFGDDRDDTGDLRLGLVRTMLWAAVGLIMVIRLLSAWQEGLAWPAVLLATAPYPPMVALLRAPPRGGPAVRGLLPALFAVLYLLPFTLLGVHWDWLPWPVAVVALCRFRGRLGWALFGLVLVVTQLAGLRLDDGVVVASERTAKTAIDGFIVFGLYALAAMVAQLHATRGELARELLARERERLDGELRALVGRRLRLLARQLAHSPEAGPEHEVDSRLEVMVETARGALADVRRAAGSYREPSGPRPATGPPPATAPIVSPKEARRALAGVYLSDALVVVFSDLAQFHRPWTVLVMVPVMCAAGAVLLLMRPSRRQTVLLGLLLVPTAFPLGDLLWELNLFTLLWPFVLGPVFTQYRRRVAWSVAGALAIPYASLFVYPPPIPNPAGIAASVMSMVVLTWVSYSLIRLSQLVVVLREARQDLAREAVIRERTRVARDLHDLVSSSLSALALQGEACRRLLASDPARARARFAELPELAERMQAELDALVSGPALLRTHDEVAAARSVLESVGVRPDVSVPDGPLPPEVDAALAAVLREAVTNVVRHSRAGNCTIAITSVAGVVRLRVVNDGATPVPSAAARVPAAPGTSGSGLLGMSERTGGRLSAGPLPRGRFEVVAEFVALS</sequence>
<dbReference type="Proteomes" id="UP000236754">
    <property type="component" value="Unassembled WGS sequence"/>
</dbReference>
<dbReference type="GO" id="GO:0016020">
    <property type="term" value="C:membrane"/>
    <property type="evidence" value="ECO:0007669"/>
    <property type="project" value="InterPro"/>
</dbReference>
<dbReference type="SUPFAM" id="SSF55874">
    <property type="entry name" value="ATPase domain of HSP90 chaperone/DNA topoisomerase II/histidine kinase"/>
    <property type="match status" value="1"/>
</dbReference>
<feature type="transmembrane region" description="Helical" evidence="5">
    <location>
        <begin position="98"/>
        <end position="118"/>
    </location>
</feature>
<keyword evidence="3" id="KW-0902">Two-component regulatory system</keyword>
<dbReference type="PANTHER" id="PTHR24421:SF63">
    <property type="entry name" value="SENSOR HISTIDINE KINASE DESK"/>
    <property type="match status" value="1"/>
</dbReference>
<reference evidence="7 8" key="1">
    <citation type="submission" date="2016-10" db="EMBL/GenBank/DDBJ databases">
        <authorList>
            <person name="de Groot N.N."/>
        </authorList>
    </citation>
    <scope>NUCLEOTIDE SEQUENCE [LARGE SCALE GENOMIC DNA]</scope>
    <source>
        <strain evidence="7 8">CGMCC 4.2023</strain>
    </source>
</reference>
<evidence type="ECO:0000256" key="5">
    <source>
        <dbReference type="SAM" id="Phobius"/>
    </source>
</evidence>
<protein>
    <submittedName>
        <fullName evidence="7">Signal transduction histidine kinase</fullName>
    </submittedName>
</protein>
<feature type="domain" description="Signal transduction histidine kinase subgroup 3 dimerisation and phosphoacceptor" evidence="6">
    <location>
        <begin position="457"/>
        <end position="516"/>
    </location>
</feature>
<dbReference type="GO" id="GO:0000155">
    <property type="term" value="F:phosphorelay sensor kinase activity"/>
    <property type="evidence" value="ECO:0007669"/>
    <property type="project" value="InterPro"/>
</dbReference>
<evidence type="ECO:0000256" key="1">
    <source>
        <dbReference type="ARBA" id="ARBA00022679"/>
    </source>
</evidence>
<evidence type="ECO:0000313" key="8">
    <source>
        <dbReference type="Proteomes" id="UP000236754"/>
    </source>
</evidence>
<evidence type="ECO:0000256" key="3">
    <source>
        <dbReference type="ARBA" id="ARBA00023012"/>
    </source>
</evidence>
<feature type="transmembrane region" description="Helical" evidence="5">
    <location>
        <begin position="67"/>
        <end position="86"/>
    </location>
</feature>
<dbReference type="InterPro" id="IPR036890">
    <property type="entry name" value="HATPase_C_sf"/>
</dbReference>
<evidence type="ECO:0000259" key="6">
    <source>
        <dbReference type="Pfam" id="PF07730"/>
    </source>
</evidence>
<gene>
    <name evidence="7" type="ORF">SAMN05216223_105471</name>
</gene>
<dbReference type="AlphaFoldDB" id="A0A1H6AL87"/>
<dbReference type="PANTHER" id="PTHR24421">
    <property type="entry name" value="NITRATE/NITRITE SENSOR PROTEIN NARX-RELATED"/>
    <property type="match status" value="1"/>
</dbReference>
<keyword evidence="2 7" id="KW-0418">Kinase</keyword>
<dbReference type="Gene3D" id="3.30.565.10">
    <property type="entry name" value="Histidine kinase-like ATPase, C-terminal domain"/>
    <property type="match status" value="1"/>
</dbReference>
<keyword evidence="1" id="KW-0808">Transferase</keyword>